<reference evidence="2" key="1">
    <citation type="journal article" date="2015" name="Nat. Genet.">
        <title>The genome and transcriptome of the zoonotic hookworm Ancylostoma ceylanicum identify infection-specific gene families.</title>
        <authorList>
            <person name="Schwarz E.M."/>
            <person name="Hu Y."/>
            <person name="Antoshechkin I."/>
            <person name="Miller M.M."/>
            <person name="Sternberg P.W."/>
            <person name="Aroian R.V."/>
        </authorList>
    </citation>
    <scope>NUCLEOTIDE SEQUENCE</scope>
    <source>
        <strain evidence="2">HY135</strain>
    </source>
</reference>
<dbReference type="EMBL" id="JARK01001582">
    <property type="protein sequence ID" value="EYB88473.1"/>
    <property type="molecule type" value="Genomic_DNA"/>
</dbReference>
<accession>A0A016SCQ5</accession>
<keyword evidence="2" id="KW-1185">Reference proteome</keyword>
<proteinExistence type="predicted"/>
<protein>
    <submittedName>
        <fullName evidence="1">Uncharacterized protein</fullName>
    </submittedName>
</protein>
<evidence type="ECO:0000313" key="1">
    <source>
        <dbReference type="EMBL" id="EYB88473.1"/>
    </source>
</evidence>
<sequence>MENVVRILRDNDKENEDVVAALLPVVIRETFPLEQGFGKLYTCNIFISKDISKGQLKVFLHSLFTVPTILL</sequence>
<comment type="caution">
    <text evidence="1">The sequence shown here is derived from an EMBL/GenBank/DDBJ whole genome shotgun (WGS) entry which is preliminary data.</text>
</comment>
<gene>
    <name evidence="1" type="primary">Acey_s0246.g28</name>
    <name evidence="1" type="ORF">Y032_0246g28</name>
</gene>
<name>A0A016SCQ5_9BILA</name>
<dbReference type="Proteomes" id="UP000024635">
    <property type="component" value="Unassembled WGS sequence"/>
</dbReference>
<evidence type="ECO:0000313" key="2">
    <source>
        <dbReference type="Proteomes" id="UP000024635"/>
    </source>
</evidence>
<organism evidence="1 2">
    <name type="scientific">Ancylostoma ceylanicum</name>
    <dbReference type="NCBI Taxonomy" id="53326"/>
    <lineage>
        <taxon>Eukaryota</taxon>
        <taxon>Metazoa</taxon>
        <taxon>Ecdysozoa</taxon>
        <taxon>Nematoda</taxon>
        <taxon>Chromadorea</taxon>
        <taxon>Rhabditida</taxon>
        <taxon>Rhabditina</taxon>
        <taxon>Rhabditomorpha</taxon>
        <taxon>Strongyloidea</taxon>
        <taxon>Ancylostomatidae</taxon>
        <taxon>Ancylostomatinae</taxon>
        <taxon>Ancylostoma</taxon>
    </lineage>
</organism>
<dbReference type="AlphaFoldDB" id="A0A016SCQ5"/>